<proteinExistence type="predicted"/>
<dbReference type="OrthoDB" id="2773476at2"/>
<keyword evidence="2" id="KW-1185">Reference proteome</keyword>
<dbReference type="Proteomes" id="UP000426246">
    <property type="component" value="Chromosome"/>
</dbReference>
<evidence type="ECO:0000313" key="1">
    <source>
        <dbReference type="EMBL" id="QGQ99184.1"/>
    </source>
</evidence>
<dbReference type="AlphaFoldDB" id="A0A6B8RTQ4"/>
<sequence>MVIDGSNPGWIFVDQIVLPNSALVWSKGIQGFYLIGDHTDQTFINTLDVYITSNIVPRMRELGLDHFEVSGHHNKWDLKSIFASRNLHQFEQMVLKLFRKPPVSNAMGFKTINLRLQEWERQELIHIEFVKENIDLFWSSKDDFLRKGYGFAAIDGLEIIGLSYSSFVTEDTHAIGIETLPQYKNKGVGTHLATLLAEDILAMAFHYKHLKK</sequence>
<dbReference type="KEGG" id="ppsc:EHS13_32065"/>
<dbReference type="Pfam" id="PF12746">
    <property type="entry name" value="GNAT_acetyltran"/>
    <property type="match status" value="1"/>
</dbReference>
<dbReference type="GO" id="GO:0016740">
    <property type="term" value="F:transferase activity"/>
    <property type="evidence" value="ECO:0007669"/>
    <property type="project" value="UniProtKB-KW"/>
</dbReference>
<organism evidence="1 2">
    <name type="scientific">Paenibacillus psychroresistens</name>
    <dbReference type="NCBI Taxonomy" id="1778678"/>
    <lineage>
        <taxon>Bacteria</taxon>
        <taxon>Bacillati</taxon>
        <taxon>Bacillota</taxon>
        <taxon>Bacilli</taxon>
        <taxon>Bacillales</taxon>
        <taxon>Paenibacillaceae</taxon>
        <taxon>Paenibacillus</taxon>
    </lineage>
</organism>
<reference evidence="2" key="1">
    <citation type="submission" date="2018-11" db="EMBL/GenBank/DDBJ databases">
        <title>Complete genome sequence of Paenibacillus sp. ML311-T8.</title>
        <authorList>
            <person name="Nam Y.-D."/>
            <person name="Kang J."/>
            <person name="Chung W.-H."/>
            <person name="Park Y.S."/>
        </authorList>
    </citation>
    <scope>NUCLEOTIDE SEQUENCE [LARGE SCALE GENOMIC DNA]</scope>
    <source>
        <strain evidence="2">ML311-T8</strain>
    </source>
</reference>
<keyword evidence="1" id="KW-0808">Transferase</keyword>
<dbReference type="EMBL" id="CP034235">
    <property type="protein sequence ID" value="QGQ99184.1"/>
    <property type="molecule type" value="Genomic_DNA"/>
</dbReference>
<dbReference type="InterPro" id="IPR027365">
    <property type="entry name" value="GNAT_acetyltra_YdfB-like"/>
</dbReference>
<dbReference type="Gene3D" id="3.40.630.30">
    <property type="match status" value="1"/>
</dbReference>
<name>A0A6B8RTQ4_9BACL</name>
<evidence type="ECO:0000313" key="2">
    <source>
        <dbReference type="Proteomes" id="UP000426246"/>
    </source>
</evidence>
<accession>A0A6B8RTQ4</accession>
<dbReference type="RefSeq" id="WP_155704293.1">
    <property type="nucleotide sequence ID" value="NZ_CP034235.1"/>
</dbReference>
<gene>
    <name evidence="1" type="ORF">EHS13_32065</name>
</gene>
<dbReference type="SUPFAM" id="SSF55729">
    <property type="entry name" value="Acyl-CoA N-acyltransferases (Nat)"/>
    <property type="match status" value="1"/>
</dbReference>
<dbReference type="InterPro" id="IPR016181">
    <property type="entry name" value="Acyl_CoA_acyltransferase"/>
</dbReference>
<protein>
    <submittedName>
        <fullName evidence="1">GNAT family N-acetyltransferase</fullName>
    </submittedName>
</protein>